<proteinExistence type="predicted"/>
<name>A0ABM9IFH5_9BACT</name>
<gene>
    <name evidence="2" type="ORF">MFUM_2148</name>
</gene>
<keyword evidence="3" id="KW-1185">Reference proteome</keyword>
<organism evidence="2 3">
    <name type="scientific">Candidatus Methylacidiphilum fumarolicum</name>
    <dbReference type="NCBI Taxonomy" id="591154"/>
    <lineage>
        <taxon>Bacteria</taxon>
        <taxon>Pseudomonadati</taxon>
        <taxon>Verrucomicrobiota</taxon>
        <taxon>Methylacidiphilae</taxon>
        <taxon>Methylacidiphilales</taxon>
        <taxon>Methylacidiphilaceae</taxon>
        <taxon>Methylacidiphilum (ex Ratnadevi et al. 2023)</taxon>
    </lineage>
</organism>
<dbReference type="RefSeq" id="WP_009059537.1">
    <property type="nucleotide sequence ID" value="NZ_LXJS01000033.1"/>
</dbReference>
<dbReference type="EMBL" id="OX458932">
    <property type="protein sequence ID" value="CAI9086460.1"/>
    <property type="molecule type" value="Genomic_DNA"/>
</dbReference>
<reference evidence="2" key="1">
    <citation type="submission" date="2023-03" db="EMBL/GenBank/DDBJ databases">
        <authorList>
            <person name="Cremers G."/>
            <person name="Picone N."/>
        </authorList>
    </citation>
    <scope>NUCLEOTIDE SEQUENCE</scope>
    <source>
        <strain evidence="2">Sample_alias</strain>
    </source>
</reference>
<accession>A0ABM9IFH5</accession>
<feature type="compositionally biased region" description="Basic residues" evidence="1">
    <location>
        <begin position="71"/>
        <end position="83"/>
    </location>
</feature>
<sequence length="83" mass="9066">MPHPHTQPGLGREVRVVAFHCQDPVCYRLSEVDRWIFSISLDTDAIALRPTDSQGAIGEDLGVSAMAPSPGKKRPSVPIHPRP</sequence>
<dbReference type="Proteomes" id="UP001161497">
    <property type="component" value="Chromosome"/>
</dbReference>
<protein>
    <submittedName>
        <fullName evidence="2">Uncharacterized protein</fullName>
    </submittedName>
</protein>
<evidence type="ECO:0000313" key="2">
    <source>
        <dbReference type="EMBL" id="CAI9086460.1"/>
    </source>
</evidence>
<feature type="region of interest" description="Disordered" evidence="1">
    <location>
        <begin position="61"/>
        <end position="83"/>
    </location>
</feature>
<evidence type="ECO:0000313" key="3">
    <source>
        <dbReference type="Proteomes" id="UP001161497"/>
    </source>
</evidence>
<evidence type="ECO:0000256" key="1">
    <source>
        <dbReference type="SAM" id="MobiDB-lite"/>
    </source>
</evidence>